<name>A0A183DMF5_9BILA</name>
<dbReference type="AlphaFoldDB" id="A0A183DMF5"/>
<accession>A0A183DMF5</accession>
<feature type="transmembrane region" description="Helical" evidence="1">
    <location>
        <begin position="30"/>
        <end position="50"/>
    </location>
</feature>
<keyword evidence="1" id="KW-0812">Transmembrane</keyword>
<keyword evidence="3" id="KW-1185">Reference proteome</keyword>
<sequence length="67" mass="8200">MRRLQDFDEYVKQKFEREKSRLAKYRADDGFMQTFLLIGVNAAVLLMWRVKSLQPFMWRWFTNSFAS</sequence>
<protein>
    <submittedName>
        <fullName evidence="4">2TM domain-containing protein</fullName>
    </submittedName>
</protein>
<dbReference type="EMBL" id="UYRT01034638">
    <property type="protein sequence ID" value="VDK78969.1"/>
    <property type="molecule type" value="Genomic_DNA"/>
</dbReference>
<keyword evidence="1" id="KW-1133">Transmembrane helix</keyword>
<keyword evidence="1" id="KW-0472">Membrane</keyword>
<reference evidence="2 3" key="2">
    <citation type="submission" date="2018-11" db="EMBL/GenBank/DDBJ databases">
        <authorList>
            <consortium name="Pathogen Informatics"/>
        </authorList>
    </citation>
    <scope>NUCLEOTIDE SEQUENCE [LARGE SCALE GENOMIC DNA]</scope>
</reference>
<gene>
    <name evidence="2" type="ORF">GPUH_LOCUS9896</name>
</gene>
<organism evidence="4">
    <name type="scientific">Gongylonema pulchrum</name>
    <dbReference type="NCBI Taxonomy" id="637853"/>
    <lineage>
        <taxon>Eukaryota</taxon>
        <taxon>Metazoa</taxon>
        <taxon>Ecdysozoa</taxon>
        <taxon>Nematoda</taxon>
        <taxon>Chromadorea</taxon>
        <taxon>Rhabditida</taxon>
        <taxon>Spirurina</taxon>
        <taxon>Spiruromorpha</taxon>
        <taxon>Spiruroidea</taxon>
        <taxon>Gongylonematidae</taxon>
        <taxon>Gongylonema</taxon>
    </lineage>
</organism>
<evidence type="ECO:0000313" key="3">
    <source>
        <dbReference type="Proteomes" id="UP000271098"/>
    </source>
</evidence>
<proteinExistence type="predicted"/>
<evidence type="ECO:0000313" key="2">
    <source>
        <dbReference type="EMBL" id="VDK78969.1"/>
    </source>
</evidence>
<evidence type="ECO:0000313" key="4">
    <source>
        <dbReference type="WBParaSite" id="GPUH_0000990701-mRNA-1"/>
    </source>
</evidence>
<evidence type="ECO:0000256" key="1">
    <source>
        <dbReference type="SAM" id="Phobius"/>
    </source>
</evidence>
<dbReference type="OrthoDB" id="10260614at2759"/>
<dbReference type="Proteomes" id="UP000271098">
    <property type="component" value="Unassembled WGS sequence"/>
</dbReference>
<dbReference type="WBParaSite" id="GPUH_0000990701-mRNA-1">
    <property type="protein sequence ID" value="GPUH_0000990701-mRNA-1"/>
    <property type="gene ID" value="GPUH_0000990701"/>
</dbReference>
<reference evidence="4" key="1">
    <citation type="submission" date="2016-06" db="UniProtKB">
        <authorList>
            <consortium name="WormBaseParasite"/>
        </authorList>
    </citation>
    <scope>IDENTIFICATION</scope>
</reference>